<evidence type="ECO:0000313" key="2">
    <source>
        <dbReference type="Proteomes" id="UP000324222"/>
    </source>
</evidence>
<accession>A0A5B7EQN5</accession>
<sequence>MGKATSPVTRGQCLLSVTQSLEQVEPYKWLYFYCVADVPSLWLLLLYHMVTAMSSGEESTGPSLGFPLGSRTRRNAHIQVRDGGSASGLPRLGSLRETNHSLGHGTLGPAGVYKLSTLPHLFPSQDATPWGVVLTVLAELRDEVKS</sequence>
<protein>
    <submittedName>
        <fullName evidence="1">Uncharacterized protein</fullName>
    </submittedName>
</protein>
<proteinExistence type="predicted"/>
<name>A0A5B7EQN5_PORTR</name>
<organism evidence="1 2">
    <name type="scientific">Portunus trituberculatus</name>
    <name type="common">Swimming crab</name>
    <name type="synonym">Neptunus trituberculatus</name>
    <dbReference type="NCBI Taxonomy" id="210409"/>
    <lineage>
        <taxon>Eukaryota</taxon>
        <taxon>Metazoa</taxon>
        <taxon>Ecdysozoa</taxon>
        <taxon>Arthropoda</taxon>
        <taxon>Crustacea</taxon>
        <taxon>Multicrustacea</taxon>
        <taxon>Malacostraca</taxon>
        <taxon>Eumalacostraca</taxon>
        <taxon>Eucarida</taxon>
        <taxon>Decapoda</taxon>
        <taxon>Pleocyemata</taxon>
        <taxon>Brachyura</taxon>
        <taxon>Eubrachyura</taxon>
        <taxon>Portunoidea</taxon>
        <taxon>Portunidae</taxon>
        <taxon>Portuninae</taxon>
        <taxon>Portunus</taxon>
    </lineage>
</organism>
<dbReference type="AlphaFoldDB" id="A0A5B7EQN5"/>
<reference evidence="1 2" key="1">
    <citation type="submission" date="2019-05" db="EMBL/GenBank/DDBJ databases">
        <title>Another draft genome of Portunus trituberculatus and its Hox gene families provides insights of decapod evolution.</title>
        <authorList>
            <person name="Jeong J.-H."/>
            <person name="Song I."/>
            <person name="Kim S."/>
            <person name="Choi T."/>
            <person name="Kim D."/>
            <person name="Ryu S."/>
            <person name="Kim W."/>
        </authorList>
    </citation>
    <scope>NUCLEOTIDE SEQUENCE [LARGE SCALE GENOMIC DNA]</scope>
    <source>
        <tissue evidence="1">Muscle</tissue>
    </source>
</reference>
<dbReference type="Proteomes" id="UP000324222">
    <property type="component" value="Unassembled WGS sequence"/>
</dbReference>
<evidence type="ECO:0000313" key="1">
    <source>
        <dbReference type="EMBL" id="MPC35588.1"/>
    </source>
</evidence>
<dbReference type="OrthoDB" id="7701249at2759"/>
<gene>
    <name evidence="1" type="ORF">E2C01_029012</name>
</gene>
<comment type="caution">
    <text evidence="1">The sequence shown here is derived from an EMBL/GenBank/DDBJ whole genome shotgun (WGS) entry which is preliminary data.</text>
</comment>
<keyword evidence="2" id="KW-1185">Reference proteome</keyword>
<dbReference type="EMBL" id="VSRR010003309">
    <property type="protein sequence ID" value="MPC35588.1"/>
    <property type="molecule type" value="Genomic_DNA"/>
</dbReference>